<dbReference type="Proteomes" id="UP000472262">
    <property type="component" value="Unassembled WGS sequence"/>
</dbReference>
<keyword evidence="5" id="KW-1185">Reference proteome</keyword>
<evidence type="ECO:0000256" key="1">
    <source>
        <dbReference type="ARBA" id="ARBA00008535"/>
    </source>
</evidence>
<dbReference type="Pfam" id="PF04548">
    <property type="entry name" value="AIG1"/>
    <property type="match status" value="1"/>
</dbReference>
<dbReference type="Ensembl" id="ENSSGRT00000005759.1">
    <property type="protein sequence ID" value="ENSSGRP00000005315.1"/>
    <property type="gene ID" value="ENSSGRG00000003436.1"/>
</dbReference>
<dbReference type="InterPro" id="IPR006703">
    <property type="entry name" value="G_AIG1"/>
</dbReference>
<dbReference type="InParanoid" id="A0A672K4E6"/>
<feature type="domain" description="AIG1-type G" evidence="3">
    <location>
        <begin position="21"/>
        <end position="60"/>
    </location>
</feature>
<accession>A0A672K4E6</accession>
<comment type="similarity">
    <text evidence="1">Belongs to the TRAFAC class TrmE-Era-EngA-EngB-Septin-like GTPase superfamily. AIG1/Toc34/Toc159-like paraseptin GTPase family. IAN subfamily.</text>
</comment>
<dbReference type="AlphaFoldDB" id="A0A672K4E6"/>
<reference evidence="4" key="1">
    <citation type="submission" date="2025-08" db="UniProtKB">
        <authorList>
            <consortium name="Ensembl"/>
        </authorList>
    </citation>
    <scope>IDENTIFICATION</scope>
</reference>
<evidence type="ECO:0000256" key="2">
    <source>
        <dbReference type="ARBA" id="ARBA00022741"/>
    </source>
</evidence>
<dbReference type="InterPro" id="IPR027417">
    <property type="entry name" value="P-loop_NTPase"/>
</dbReference>
<name>A0A672K4E6_SINGR</name>
<keyword evidence="2" id="KW-0547">Nucleotide-binding</keyword>
<dbReference type="GO" id="GO:0005525">
    <property type="term" value="F:GTP binding"/>
    <property type="evidence" value="ECO:0007669"/>
    <property type="project" value="InterPro"/>
</dbReference>
<evidence type="ECO:0000313" key="4">
    <source>
        <dbReference type="Ensembl" id="ENSSGRP00000005315.1"/>
    </source>
</evidence>
<proteinExistence type="inferred from homology"/>
<sequence length="68" mass="7735">MMISVLYSMFVAGETQHLSELRIVLMGNRNVGKSSTKNTILGREEIDFLSHRCSTHKTKEKITKHTSL</sequence>
<reference evidence="4" key="2">
    <citation type="submission" date="2025-09" db="UniProtKB">
        <authorList>
            <consortium name="Ensembl"/>
        </authorList>
    </citation>
    <scope>IDENTIFICATION</scope>
</reference>
<dbReference type="Gene3D" id="3.40.50.300">
    <property type="entry name" value="P-loop containing nucleotide triphosphate hydrolases"/>
    <property type="match status" value="1"/>
</dbReference>
<evidence type="ECO:0000313" key="5">
    <source>
        <dbReference type="Proteomes" id="UP000472262"/>
    </source>
</evidence>
<evidence type="ECO:0000259" key="3">
    <source>
        <dbReference type="Pfam" id="PF04548"/>
    </source>
</evidence>
<dbReference type="SUPFAM" id="SSF52540">
    <property type="entry name" value="P-loop containing nucleoside triphosphate hydrolases"/>
    <property type="match status" value="1"/>
</dbReference>
<protein>
    <recommendedName>
        <fullName evidence="3">AIG1-type G domain-containing protein</fullName>
    </recommendedName>
</protein>
<organism evidence="4 5">
    <name type="scientific">Sinocyclocheilus grahami</name>
    <name type="common">Dianchi golden-line fish</name>
    <name type="synonym">Barbus grahami</name>
    <dbReference type="NCBI Taxonomy" id="75366"/>
    <lineage>
        <taxon>Eukaryota</taxon>
        <taxon>Metazoa</taxon>
        <taxon>Chordata</taxon>
        <taxon>Craniata</taxon>
        <taxon>Vertebrata</taxon>
        <taxon>Euteleostomi</taxon>
        <taxon>Actinopterygii</taxon>
        <taxon>Neopterygii</taxon>
        <taxon>Teleostei</taxon>
        <taxon>Ostariophysi</taxon>
        <taxon>Cypriniformes</taxon>
        <taxon>Cyprinidae</taxon>
        <taxon>Cyprininae</taxon>
        <taxon>Sinocyclocheilus</taxon>
    </lineage>
</organism>